<organism evidence="8">
    <name type="scientific">Amphimedon queenslandica</name>
    <name type="common">Sponge</name>
    <dbReference type="NCBI Taxonomy" id="400682"/>
    <lineage>
        <taxon>Eukaryota</taxon>
        <taxon>Metazoa</taxon>
        <taxon>Porifera</taxon>
        <taxon>Demospongiae</taxon>
        <taxon>Heteroscleromorpha</taxon>
        <taxon>Haplosclerida</taxon>
        <taxon>Niphatidae</taxon>
        <taxon>Amphimedon</taxon>
    </lineage>
</organism>
<dbReference type="Pfam" id="PF00884">
    <property type="entry name" value="Sulfatase"/>
    <property type="match status" value="1"/>
</dbReference>
<dbReference type="CDD" id="cd16029">
    <property type="entry name" value="4-S"/>
    <property type="match status" value="1"/>
</dbReference>
<reference evidence="8" key="2">
    <citation type="submission" date="2017-05" db="UniProtKB">
        <authorList>
            <consortium name="EnsemblMetazoa"/>
        </authorList>
    </citation>
    <scope>IDENTIFICATION</scope>
</reference>
<evidence type="ECO:0000256" key="5">
    <source>
        <dbReference type="ARBA" id="ARBA00023180"/>
    </source>
</evidence>
<sequence>MSSYKAAFILLCTTACLAVPPPPGPNIVMMLVDDWGWANVGYHRNPPTKEVVTPNIDSLVRQGLELDQHYVFNVCSPSRSSLMSGRLPIHVNDLNIEPDYYNPDDPVSGFSAIPRNMTGIAQKMKLGGYDTHQVGKWDAGMATHTHTPKGRGFDSSFGYFHHANDFYTEIDGKPCNKTKIVDIWVTDKPGYGLNGTGPDNYEEGLFKEQLLKVVNEHDTGKPLFLYYAPHIVHAPLQVPQRYQDKFSFIDDHDRQIYHAMVNYLDDVVGELVDALKKKGLWENLLFVTSSDNGGPVYPGGGANNYPLKGGKASDWQGGIRSNAFVSGGYLPEKMRGKKLDGYIHLADWYATFCALANVDPTDEAAAKADLPPIDSLNMWPLISGETMTSPRVDIPISYKTLISGEYKILTGTNNQAGYTGPQYPNQTNPNGGINIFQQCGDGCLYNIMTDPEERVDLAAKMPDKLKEMQQKLAQYQKTHFAPDRGSPWPGACDAALNTYNGFWGPFVP</sequence>
<dbReference type="EnsemblMetazoa" id="Aqu2.1.36623_001">
    <property type="protein sequence ID" value="Aqu2.1.36623_001"/>
    <property type="gene ID" value="Aqu2.1.36623"/>
</dbReference>
<dbReference type="Gene3D" id="3.30.1120.10">
    <property type="match status" value="1"/>
</dbReference>
<name>A0A1X7V9G0_AMPQE</name>
<dbReference type="InterPro" id="IPR000917">
    <property type="entry name" value="Sulfatase_N"/>
</dbReference>
<proteinExistence type="inferred from homology"/>
<evidence type="ECO:0000256" key="6">
    <source>
        <dbReference type="SAM" id="SignalP"/>
    </source>
</evidence>
<dbReference type="STRING" id="400682.A0A1X7V9G0"/>
<dbReference type="PANTHER" id="PTHR10342:SF274">
    <property type="entry name" value="ARYLSULFATASE B"/>
    <property type="match status" value="1"/>
</dbReference>
<feature type="signal peptide" evidence="6">
    <location>
        <begin position="1"/>
        <end position="18"/>
    </location>
</feature>
<evidence type="ECO:0000313" key="8">
    <source>
        <dbReference type="EnsemblMetazoa" id="Aqu2.1.36623_001"/>
    </source>
</evidence>
<dbReference type="InterPro" id="IPR047115">
    <property type="entry name" value="ARSB"/>
</dbReference>
<protein>
    <recommendedName>
        <fullName evidence="7">Sulfatase N-terminal domain-containing protein</fullName>
    </recommendedName>
</protein>
<dbReference type="Proteomes" id="UP000007879">
    <property type="component" value="Unassembled WGS sequence"/>
</dbReference>
<dbReference type="Gene3D" id="3.40.720.10">
    <property type="entry name" value="Alkaline Phosphatase, subunit A"/>
    <property type="match status" value="1"/>
</dbReference>
<comment type="cofactor">
    <cofactor evidence="1">
        <name>Ca(2+)</name>
        <dbReference type="ChEBI" id="CHEBI:29108"/>
    </cofactor>
</comment>
<dbReference type="EnsemblMetazoa" id="XM_003385131.2">
    <property type="protein sequence ID" value="XP_003385179.1"/>
    <property type="gene ID" value="LOC100639099"/>
</dbReference>
<dbReference type="GO" id="GO:0008484">
    <property type="term" value="F:sulfuric ester hydrolase activity"/>
    <property type="evidence" value="ECO:0007669"/>
    <property type="project" value="InterPro"/>
</dbReference>
<evidence type="ECO:0000256" key="1">
    <source>
        <dbReference type="ARBA" id="ARBA00001913"/>
    </source>
</evidence>
<dbReference type="SUPFAM" id="SSF53649">
    <property type="entry name" value="Alkaline phosphatase-like"/>
    <property type="match status" value="1"/>
</dbReference>
<evidence type="ECO:0000256" key="4">
    <source>
        <dbReference type="ARBA" id="ARBA00022837"/>
    </source>
</evidence>
<dbReference type="InterPro" id="IPR017850">
    <property type="entry name" value="Alkaline_phosphatase_core_sf"/>
</dbReference>
<dbReference type="OrthoDB" id="103349at2759"/>
<dbReference type="GO" id="GO:0046872">
    <property type="term" value="F:metal ion binding"/>
    <property type="evidence" value="ECO:0007669"/>
    <property type="project" value="UniProtKB-KW"/>
</dbReference>
<dbReference type="PANTHER" id="PTHR10342">
    <property type="entry name" value="ARYLSULFATASE"/>
    <property type="match status" value="1"/>
</dbReference>
<evidence type="ECO:0000256" key="2">
    <source>
        <dbReference type="ARBA" id="ARBA00008779"/>
    </source>
</evidence>
<reference evidence="9" key="1">
    <citation type="journal article" date="2010" name="Nature">
        <title>The Amphimedon queenslandica genome and the evolution of animal complexity.</title>
        <authorList>
            <person name="Srivastava M."/>
            <person name="Simakov O."/>
            <person name="Chapman J."/>
            <person name="Fahey B."/>
            <person name="Gauthier M.E."/>
            <person name="Mitros T."/>
            <person name="Richards G.S."/>
            <person name="Conaco C."/>
            <person name="Dacre M."/>
            <person name="Hellsten U."/>
            <person name="Larroux C."/>
            <person name="Putnam N.H."/>
            <person name="Stanke M."/>
            <person name="Adamska M."/>
            <person name="Darling A."/>
            <person name="Degnan S.M."/>
            <person name="Oakley T.H."/>
            <person name="Plachetzki D.C."/>
            <person name="Zhai Y."/>
            <person name="Adamski M."/>
            <person name="Calcino A."/>
            <person name="Cummins S.F."/>
            <person name="Goodstein D.M."/>
            <person name="Harris C."/>
            <person name="Jackson D.J."/>
            <person name="Leys S.P."/>
            <person name="Shu S."/>
            <person name="Woodcroft B.J."/>
            <person name="Vervoort M."/>
            <person name="Kosik K.S."/>
            <person name="Manning G."/>
            <person name="Degnan B.M."/>
            <person name="Rokhsar D.S."/>
        </authorList>
    </citation>
    <scope>NUCLEOTIDE SEQUENCE [LARGE SCALE GENOMIC DNA]</scope>
</reference>
<dbReference type="InParanoid" id="A0A1X7V9G0"/>
<dbReference type="eggNOG" id="KOG3867">
    <property type="taxonomic scope" value="Eukaryota"/>
</dbReference>
<keyword evidence="4" id="KW-0106">Calcium</keyword>
<evidence type="ECO:0000259" key="7">
    <source>
        <dbReference type="Pfam" id="PF00884"/>
    </source>
</evidence>
<dbReference type="KEGG" id="aqu:100639099"/>
<feature type="chain" id="PRO_5010883824" description="Sulfatase N-terminal domain-containing protein" evidence="6">
    <location>
        <begin position="19"/>
        <end position="508"/>
    </location>
</feature>
<gene>
    <name evidence="8" type="primary">100639099</name>
</gene>
<dbReference type="AlphaFoldDB" id="A0A1X7V9G0"/>
<keyword evidence="6" id="KW-0732">Signal</keyword>
<feature type="domain" description="Sulfatase N-terminal" evidence="7">
    <location>
        <begin position="25"/>
        <end position="358"/>
    </location>
</feature>
<keyword evidence="9" id="KW-1185">Reference proteome</keyword>
<comment type="similarity">
    <text evidence="2">Belongs to the sulfatase family.</text>
</comment>
<keyword evidence="3" id="KW-0479">Metal-binding</keyword>
<evidence type="ECO:0000313" key="9">
    <source>
        <dbReference type="Proteomes" id="UP000007879"/>
    </source>
</evidence>
<accession>A0A1X7V9G0</accession>
<evidence type="ECO:0000256" key="3">
    <source>
        <dbReference type="ARBA" id="ARBA00022723"/>
    </source>
</evidence>
<keyword evidence="5" id="KW-0325">Glycoprotein</keyword>